<dbReference type="InterPro" id="IPR010290">
    <property type="entry name" value="TM_effector"/>
</dbReference>
<keyword evidence="2" id="KW-0813">Transport</keyword>
<feature type="transmembrane region" description="Helical" evidence="8">
    <location>
        <begin position="121"/>
        <end position="141"/>
    </location>
</feature>
<name>A0A538T163_UNCEI</name>
<feature type="compositionally biased region" description="Low complexity" evidence="7">
    <location>
        <begin position="30"/>
        <end position="48"/>
    </location>
</feature>
<evidence type="ECO:0000256" key="8">
    <source>
        <dbReference type="SAM" id="Phobius"/>
    </source>
</evidence>
<dbReference type="Pfam" id="PF05977">
    <property type="entry name" value="MFS_3"/>
    <property type="match status" value="1"/>
</dbReference>
<evidence type="ECO:0000256" key="3">
    <source>
        <dbReference type="ARBA" id="ARBA00022475"/>
    </source>
</evidence>
<feature type="transmembrane region" description="Helical" evidence="8">
    <location>
        <begin position="385"/>
        <end position="408"/>
    </location>
</feature>
<dbReference type="PROSITE" id="PS50850">
    <property type="entry name" value="MFS"/>
    <property type="match status" value="1"/>
</dbReference>
<dbReference type="Gene3D" id="1.20.1250.20">
    <property type="entry name" value="MFS general substrate transporter like domains"/>
    <property type="match status" value="1"/>
</dbReference>
<keyword evidence="3" id="KW-1003">Cell membrane</keyword>
<evidence type="ECO:0000256" key="4">
    <source>
        <dbReference type="ARBA" id="ARBA00022692"/>
    </source>
</evidence>
<dbReference type="GO" id="GO:0005886">
    <property type="term" value="C:plasma membrane"/>
    <property type="evidence" value="ECO:0007669"/>
    <property type="project" value="UniProtKB-SubCell"/>
</dbReference>
<comment type="subcellular location">
    <subcellularLocation>
        <location evidence="1">Cell membrane</location>
        <topology evidence="1">Multi-pass membrane protein</topology>
    </subcellularLocation>
</comment>
<sequence length="475" mass="49743">MRASRGSSASRSSTTSTCITVASSTPISASWESSRRSCGTSSTTLPSSSRERPRSRSENLAAQPPNPRGSDATSAGPLRAPAPIAFLWSAQFFSQFGDSVFQLAFIWLILDLTGSKSATGIAATISYLPSLIFGIGAGLLVDRWNRRIVMIGADAARAALLAASTVLYLTGALTPIFLTAIAFGAATASVLFYPARDAMLPELVSREGLNRANAWVQLSQQGAFFAGPMVAGYLIKRFGVVSAFPTGALFFLCSLGALLFLRGAGAGHRRSDPNRISLSQDFRSGLKAIASDRTLVLLLGLTALNNLFIMGPAIVGTAVLVRDTIHGDASAYALVEATYGVAMILGSLTIGRLGARVGYGRLLLIGITMDGLTYVPILVCKTLPLLIAISFVHALVIPVITIPRTTLVQGMILPRLQGRVFALVNVVVLGTTAISSGLTGLVLDHMGAPALFGWIGSLATATGLLGFASRRLRGL</sequence>
<feature type="domain" description="Major facilitator superfamily (MFS) profile" evidence="9">
    <location>
        <begin position="295"/>
        <end position="475"/>
    </location>
</feature>
<feature type="compositionally biased region" description="Low complexity" evidence="7">
    <location>
        <begin position="1"/>
        <end position="17"/>
    </location>
</feature>
<dbReference type="SUPFAM" id="SSF103473">
    <property type="entry name" value="MFS general substrate transporter"/>
    <property type="match status" value="1"/>
</dbReference>
<dbReference type="CDD" id="cd06173">
    <property type="entry name" value="MFS_MefA_like"/>
    <property type="match status" value="1"/>
</dbReference>
<keyword evidence="6 8" id="KW-0472">Membrane</keyword>
<keyword evidence="4 8" id="KW-0812">Transmembrane</keyword>
<gene>
    <name evidence="10" type="ORF">E6K76_10550</name>
</gene>
<protein>
    <submittedName>
        <fullName evidence="10">MFS transporter</fullName>
    </submittedName>
</protein>
<evidence type="ECO:0000256" key="6">
    <source>
        <dbReference type="ARBA" id="ARBA00023136"/>
    </source>
</evidence>
<evidence type="ECO:0000259" key="9">
    <source>
        <dbReference type="PROSITE" id="PS50850"/>
    </source>
</evidence>
<keyword evidence="5 8" id="KW-1133">Transmembrane helix</keyword>
<feature type="compositionally biased region" description="Polar residues" evidence="7">
    <location>
        <begin position="18"/>
        <end position="28"/>
    </location>
</feature>
<feature type="region of interest" description="Disordered" evidence="7">
    <location>
        <begin position="1"/>
        <end position="75"/>
    </location>
</feature>
<feature type="transmembrane region" description="Helical" evidence="8">
    <location>
        <begin position="331"/>
        <end position="350"/>
    </location>
</feature>
<feature type="transmembrane region" description="Helical" evidence="8">
    <location>
        <begin position="420"/>
        <end position="443"/>
    </location>
</feature>
<feature type="transmembrane region" description="Helical" evidence="8">
    <location>
        <begin position="85"/>
        <end position="109"/>
    </location>
</feature>
<dbReference type="Proteomes" id="UP000316852">
    <property type="component" value="Unassembled WGS sequence"/>
</dbReference>
<evidence type="ECO:0000256" key="1">
    <source>
        <dbReference type="ARBA" id="ARBA00004651"/>
    </source>
</evidence>
<evidence type="ECO:0000313" key="10">
    <source>
        <dbReference type="EMBL" id="TMQ57370.1"/>
    </source>
</evidence>
<evidence type="ECO:0000256" key="7">
    <source>
        <dbReference type="SAM" id="MobiDB-lite"/>
    </source>
</evidence>
<feature type="transmembrane region" description="Helical" evidence="8">
    <location>
        <begin position="295"/>
        <end position="319"/>
    </location>
</feature>
<feature type="transmembrane region" description="Helical" evidence="8">
    <location>
        <begin position="449"/>
        <end position="468"/>
    </location>
</feature>
<evidence type="ECO:0000313" key="11">
    <source>
        <dbReference type="Proteomes" id="UP000316852"/>
    </source>
</evidence>
<dbReference type="EMBL" id="VBOW01000065">
    <property type="protein sequence ID" value="TMQ57370.1"/>
    <property type="molecule type" value="Genomic_DNA"/>
</dbReference>
<dbReference type="PANTHER" id="PTHR23513">
    <property type="entry name" value="INTEGRAL MEMBRANE EFFLUX PROTEIN-RELATED"/>
    <property type="match status" value="1"/>
</dbReference>
<reference evidence="10 11" key="1">
    <citation type="journal article" date="2019" name="Nat. Microbiol.">
        <title>Mediterranean grassland soil C-N compound turnover is dependent on rainfall and depth, and is mediated by genomically divergent microorganisms.</title>
        <authorList>
            <person name="Diamond S."/>
            <person name="Andeer P.F."/>
            <person name="Li Z."/>
            <person name="Crits-Christoph A."/>
            <person name="Burstein D."/>
            <person name="Anantharaman K."/>
            <person name="Lane K.R."/>
            <person name="Thomas B.C."/>
            <person name="Pan C."/>
            <person name="Northen T.R."/>
            <person name="Banfield J.F."/>
        </authorList>
    </citation>
    <scope>NUCLEOTIDE SEQUENCE [LARGE SCALE GENOMIC DNA]</scope>
    <source>
        <strain evidence="10">WS_6</strain>
    </source>
</reference>
<dbReference type="PANTHER" id="PTHR23513:SF6">
    <property type="entry name" value="MAJOR FACILITATOR SUPERFAMILY ASSOCIATED DOMAIN-CONTAINING PROTEIN"/>
    <property type="match status" value="1"/>
</dbReference>
<dbReference type="InterPro" id="IPR036259">
    <property type="entry name" value="MFS_trans_sf"/>
</dbReference>
<evidence type="ECO:0000256" key="2">
    <source>
        <dbReference type="ARBA" id="ARBA00022448"/>
    </source>
</evidence>
<organism evidence="10 11">
    <name type="scientific">Eiseniibacteriota bacterium</name>
    <dbReference type="NCBI Taxonomy" id="2212470"/>
    <lineage>
        <taxon>Bacteria</taxon>
        <taxon>Candidatus Eiseniibacteriota</taxon>
    </lineage>
</organism>
<accession>A0A538T163</accession>
<feature type="transmembrane region" description="Helical" evidence="8">
    <location>
        <begin position="241"/>
        <end position="261"/>
    </location>
</feature>
<proteinExistence type="predicted"/>
<dbReference type="AlphaFoldDB" id="A0A538T163"/>
<comment type="caution">
    <text evidence="10">The sequence shown here is derived from an EMBL/GenBank/DDBJ whole genome shotgun (WGS) entry which is preliminary data.</text>
</comment>
<evidence type="ECO:0000256" key="5">
    <source>
        <dbReference type="ARBA" id="ARBA00022989"/>
    </source>
</evidence>
<dbReference type="GO" id="GO:0022857">
    <property type="term" value="F:transmembrane transporter activity"/>
    <property type="evidence" value="ECO:0007669"/>
    <property type="project" value="InterPro"/>
</dbReference>
<feature type="transmembrane region" description="Helical" evidence="8">
    <location>
        <begin position="362"/>
        <end position="379"/>
    </location>
</feature>
<dbReference type="InterPro" id="IPR020846">
    <property type="entry name" value="MFS_dom"/>
</dbReference>